<evidence type="ECO:0008006" key="11">
    <source>
        <dbReference type="Google" id="ProtNLM"/>
    </source>
</evidence>
<dbReference type="GO" id="GO:0009279">
    <property type="term" value="C:cell outer membrane"/>
    <property type="evidence" value="ECO:0007669"/>
    <property type="project" value="UniProtKB-SubCell"/>
</dbReference>
<sequence length="487" mass="54172">MRSVFMKKTALYIAFGALSLAALPSCNKFLDVQPKGTLLQEVQFSSLQGYYDAFYGVYGTMAKSDLYGQRMTNGFVDELAQMFGSTGATSTSVKTRAYNYTDVSVQAEIYSLWLGQYQVISYVNNILANLESPSFSSSHLSQLKGEALGLRAFLHFDLVRLFAEDYQRGKDSRGIPYSYDFNLKNRTVYTVAGTYENILKDLDEAERLLSDIDETVSLDASQSTDFWSRRAVHFNKYAVYATKARVYQAMGNSAKAAEYAKKVTDHTASFNLAGRNSFESVRRFPATGELIFGLYANSFLDDFANRFLKNVAGTDEGVQAHSRSVLDQLYAVTGAATGAIDNRQAAFYRNVDTYQQFIRFASSSEEATAAATAQRGLTLIRLPEMYYIQAEALYSSDPTAALAALNKVRESRGLNDLTSSDLPTQVDFKAELVKEYMREMPGEGQIFPALKHFNSSFLDLLGSSTIQPSSSIFVLPWPTDELTYGNK</sequence>
<reference evidence="10" key="1">
    <citation type="submission" date="2016-01" db="EMBL/GenBank/DDBJ databases">
        <authorList>
            <person name="Mitreva M."/>
            <person name="Pepin K.H."/>
            <person name="Mihindukulasuriya K.A."/>
            <person name="Fulton R."/>
            <person name="Fronick C."/>
            <person name="O'Laughlin M."/>
            <person name="Miner T."/>
            <person name="Herter B."/>
            <person name="Rosa B.A."/>
            <person name="Cordes M."/>
            <person name="Tomlinson C."/>
            <person name="Wollam A."/>
            <person name="Palsikar V.B."/>
            <person name="Mardis E.R."/>
            <person name="Wilson R.K."/>
        </authorList>
    </citation>
    <scope>NUCLEOTIDE SEQUENCE [LARGE SCALE GENOMIC DNA]</scope>
    <source>
        <strain evidence="10">KA00683</strain>
    </source>
</reference>
<accession>A0A134B5Z6</accession>
<evidence type="ECO:0000256" key="5">
    <source>
        <dbReference type="ARBA" id="ARBA00023237"/>
    </source>
</evidence>
<feature type="signal peptide" evidence="6">
    <location>
        <begin position="1"/>
        <end position="21"/>
    </location>
</feature>
<evidence type="ECO:0000256" key="3">
    <source>
        <dbReference type="ARBA" id="ARBA00022729"/>
    </source>
</evidence>
<gene>
    <name evidence="9" type="ORF">HMPREF3185_01420</name>
</gene>
<dbReference type="SUPFAM" id="SSF48452">
    <property type="entry name" value="TPR-like"/>
    <property type="match status" value="1"/>
</dbReference>
<dbReference type="Pfam" id="PF07980">
    <property type="entry name" value="SusD_RagB"/>
    <property type="match status" value="1"/>
</dbReference>
<dbReference type="InterPro" id="IPR011990">
    <property type="entry name" value="TPR-like_helical_dom_sf"/>
</dbReference>
<evidence type="ECO:0000256" key="6">
    <source>
        <dbReference type="SAM" id="SignalP"/>
    </source>
</evidence>
<dbReference type="InterPro" id="IPR012944">
    <property type="entry name" value="SusD_RagB_dom"/>
</dbReference>
<dbReference type="InterPro" id="IPR033985">
    <property type="entry name" value="SusD-like_N"/>
</dbReference>
<name>A0A134B5Z6_9PORP</name>
<comment type="similarity">
    <text evidence="2">Belongs to the SusD family.</text>
</comment>
<evidence type="ECO:0000259" key="7">
    <source>
        <dbReference type="Pfam" id="PF07980"/>
    </source>
</evidence>
<dbReference type="STRING" id="322095.HMPREF3185_01420"/>
<keyword evidence="5" id="KW-0998">Cell outer membrane</keyword>
<dbReference type="PATRIC" id="fig|322095.3.peg.1401"/>
<organism evidence="9 10">
    <name type="scientific">Porphyromonas somerae</name>
    <dbReference type="NCBI Taxonomy" id="322095"/>
    <lineage>
        <taxon>Bacteria</taxon>
        <taxon>Pseudomonadati</taxon>
        <taxon>Bacteroidota</taxon>
        <taxon>Bacteroidia</taxon>
        <taxon>Bacteroidales</taxon>
        <taxon>Porphyromonadaceae</taxon>
        <taxon>Porphyromonas</taxon>
    </lineage>
</organism>
<dbReference type="EMBL" id="LSDK01000093">
    <property type="protein sequence ID" value="KXB75362.1"/>
    <property type="molecule type" value="Genomic_DNA"/>
</dbReference>
<evidence type="ECO:0000256" key="4">
    <source>
        <dbReference type="ARBA" id="ARBA00023136"/>
    </source>
</evidence>
<evidence type="ECO:0000256" key="2">
    <source>
        <dbReference type="ARBA" id="ARBA00006275"/>
    </source>
</evidence>
<evidence type="ECO:0000313" key="9">
    <source>
        <dbReference type="EMBL" id="KXB75362.1"/>
    </source>
</evidence>
<evidence type="ECO:0000313" key="10">
    <source>
        <dbReference type="Proteomes" id="UP000070224"/>
    </source>
</evidence>
<keyword evidence="4" id="KW-0472">Membrane</keyword>
<dbReference type="Gene3D" id="1.25.40.390">
    <property type="match status" value="1"/>
</dbReference>
<evidence type="ECO:0000256" key="1">
    <source>
        <dbReference type="ARBA" id="ARBA00004442"/>
    </source>
</evidence>
<comment type="subcellular location">
    <subcellularLocation>
        <location evidence="1">Cell outer membrane</location>
    </subcellularLocation>
</comment>
<dbReference type="AlphaFoldDB" id="A0A134B5Z6"/>
<feature type="domain" description="RagB/SusD" evidence="7">
    <location>
        <begin position="357"/>
        <end position="447"/>
    </location>
</feature>
<proteinExistence type="inferred from homology"/>
<keyword evidence="3 6" id="KW-0732">Signal</keyword>
<protein>
    <recommendedName>
        <fullName evidence="11">SusD-like N-terminal domain-containing protein</fullName>
    </recommendedName>
</protein>
<feature type="chain" id="PRO_5007462111" description="SusD-like N-terminal domain-containing protein" evidence="6">
    <location>
        <begin position="22"/>
        <end position="487"/>
    </location>
</feature>
<feature type="domain" description="SusD-like N-terminal" evidence="8">
    <location>
        <begin position="28"/>
        <end position="247"/>
    </location>
</feature>
<keyword evidence="10" id="KW-1185">Reference proteome</keyword>
<comment type="caution">
    <text evidence="9">The sequence shown here is derived from an EMBL/GenBank/DDBJ whole genome shotgun (WGS) entry which is preliminary data.</text>
</comment>
<evidence type="ECO:0000259" key="8">
    <source>
        <dbReference type="Pfam" id="PF14322"/>
    </source>
</evidence>
<dbReference type="Pfam" id="PF14322">
    <property type="entry name" value="SusD-like_3"/>
    <property type="match status" value="1"/>
</dbReference>
<dbReference type="Proteomes" id="UP000070224">
    <property type="component" value="Unassembled WGS sequence"/>
</dbReference>